<accession>A0A160DVG4</accession>
<evidence type="ECO:0000256" key="1">
    <source>
        <dbReference type="ARBA" id="ARBA00005233"/>
    </source>
</evidence>
<protein>
    <submittedName>
        <fullName evidence="5">Type IV pilin PilA</fullName>
    </submittedName>
</protein>
<evidence type="ECO:0000313" key="5">
    <source>
        <dbReference type="EMBL" id="ANB18537.1"/>
    </source>
</evidence>
<dbReference type="InterPro" id="IPR001082">
    <property type="entry name" value="Pilin"/>
</dbReference>
<dbReference type="Proteomes" id="UP000076830">
    <property type="component" value="Chromosome"/>
</dbReference>
<keyword evidence="2" id="KW-0488">Methylation</keyword>
<dbReference type="Pfam" id="PF00114">
    <property type="entry name" value="Pilin"/>
    <property type="match status" value="1"/>
</dbReference>
<proteinExistence type="inferred from homology"/>
<dbReference type="PANTHER" id="PTHR30093:SF34">
    <property type="entry name" value="PREPILIN PEPTIDASE-DEPENDENT PROTEIN D"/>
    <property type="match status" value="1"/>
</dbReference>
<keyword evidence="6" id="KW-1185">Reference proteome</keyword>
<dbReference type="PATRIC" id="fig|1300342.3.peg.2470"/>
<gene>
    <name evidence="5" type="ORF">I596_2534</name>
</gene>
<dbReference type="PANTHER" id="PTHR30093">
    <property type="entry name" value="GENERAL SECRETION PATHWAY PROTEIN G"/>
    <property type="match status" value="1"/>
</dbReference>
<dbReference type="GO" id="GO:0043107">
    <property type="term" value="P:type IV pilus-dependent motility"/>
    <property type="evidence" value="ECO:0007669"/>
    <property type="project" value="TreeGrafter"/>
</dbReference>
<sequence length="156" mass="16033">MNFKKTQGFTLIELMIVVAIIAILAAIAIPQYQNYVIRSQVSRVMSESGQLRTAIETCINEGRTAIGNAAGECDPGATGSNLLTGGNAAPGVTVPATAGTAQITDPLTDASTIVSTFGNNANISIAGDDLTWTRDASGAWACSTGVDPKWAPTGCQ</sequence>
<dbReference type="OrthoDB" id="5767514at2"/>
<dbReference type="InterPro" id="IPR045584">
    <property type="entry name" value="Pilin-like"/>
</dbReference>
<evidence type="ECO:0000256" key="4">
    <source>
        <dbReference type="SAM" id="Phobius"/>
    </source>
</evidence>
<dbReference type="GO" id="GO:0044096">
    <property type="term" value="C:type IV pilus"/>
    <property type="evidence" value="ECO:0007669"/>
    <property type="project" value="TreeGrafter"/>
</dbReference>
<dbReference type="PROSITE" id="PS00409">
    <property type="entry name" value="PROKAR_NTER_METHYL"/>
    <property type="match status" value="1"/>
</dbReference>
<dbReference type="STRING" id="1300342.I596_2534"/>
<evidence type="ECO:0000256" key="3">
    <source>
        <dbReference type="RuleBase" id="RU000389"/>
    </source>
</evidence>
<dbReference type="RefSeq" id="WP_067648111.1">
    <property type="nucleotide sequence ID" value="NZ_CP015249.1"/>
</dbReference>
<feature type="transmembrane region" description="Helical" evidence="4">
    <location>
        <begin position="12"/>
        <end position="32"/>
    </location>
</feature>
<comment type="similarity">
    <text evidence="1 3">Belongs to the N-Me-Phe pilin family.</text>
</comment>
<organism evidence="5 6">
    <name type="scientific">Dokdonella koreensis DS-123</name>
    <dbReference type="NCBI Taxonomy" id="1300342"/>
    <lineage>
        <taxon>Bacteria</taxon>
        <taxon>Pseudomonadati</taxon>
        <taxon>Pseudomonadota</taxon>
        <taxon>Gammaproteobacteria</taxon>
        <taxon>Lysobacterales</taxon>
        <taxon>Rhodanobacteraceae</taxon>
        <taxon>Dokdonella</taxon>
    </lineage>
</organism>
<dbReference type="KEGG" id="dko:I596_2534"/>
<dbReference type="Gene3D" id="3.30.700.10">
    <property type="entry name" value="Glycoprotein, Type 4 Pilin"/>
    <property type="match status" value="1"/>
</dbReference>
<dbReference type="Pfam" id="PF07963">
    <property type="entry name" value="N_methyl"/>
    <property type="match status" value="1"/>
</dbReference>
<reference evidence="5 6" key="1">
    <citation type="submission" date="2016-04" db="EMBL/GenBank/DDBJ databases">
        <title>Complete genome sequence of Dokdonella koreensis DS-123T.</title>
        <authorList>
            <person name="Kim J.F."/>
            <person name="Lee H."/>
            <person name="Kwak M.-J."/>
        </authorList>
    </citation>
    <scope>NUCLEOTIDE SEQUENCE [LARGE SCALE GENOMIC DNA]</scope>
    <source>
        <strain evidence="5 6">DS-123</strain>
    </source>
</reference>
<keyword evidence="4" id="KW-0472">Membrane</keyword>
<keyword evidence="4" id="KW-1133">Transmembrane helix</keyword>
<dbReference type="GO" id="GO:0007155">
    <property type="term" value="P:cell adhesion"/>
    <property type="evidence" value="ECO:0007669"/>
    <property type="project" value="InterPro"/>
</dbReference>
<dbReference type="InterPro" id="IPR012902">
    <property type="entry name" value="N_methyl_site"/>
</dbReference>
<dbReference type="EMBL" id="CP015249">
    <property type="protein sequence ID" value="ANB18537.1"/>
    <property type="molecule type" value="Genomic_DNA"/>
</dbReference>
<name>A0A160DVG4_9GAMM</name>
<dbReference type="NCBIfam" id="TIGR02532">
    <property type="entry name" value="IV_pilin_GFxxxE"/>
    <property type="match status" value="1"/>
</dbReference>
<evidence type="ECO:0000313" key="6">
    <source>
        <dbReference type="Proteomes" id="UP000076830"/>
    </source>
</evidence>
<dbReference type="AlphaFoldDB" id="A0A160DVG4"/>
<dbReference type="SUPFAM" id="SSF54523">
    <property type="entry name" value="Pili subunits"/>
    <property type="match status" value="1"/>
</dbReference>
<keyword evidence="3" id="KW-0281">Fimbrium</keyword>
<evidence type="ECO:0000256" key="2">
    <source>
        <dbReference type="ARBA" id="ARBA00022481"/>
    </source>
</evidence>
<keyword evidence="4" id="KW-0812">Transmembrane</keyword>